<evidence type="ECO:0000313" key="1">
    <source>
        <dbReference type="EMBL" id="UNH32630.1"/>
    </source>
</evidence>
<protein>
    <submittedName>
        <fullName evidence="1">Uncharacterized protein</fullName>
    </submittedName>
</protein>
<organism evidence="1 2">
    <name type="scientific">Moellerella wisconsensis</name>
    <dbReference type="NCBI Taxonomy" id="158849"/>
    <lineage>
        <taxon>Bacteria</taxon>
        <taxon>Pseudomonadati</taxon>
        <taxon>Pseudomonadota</taxon>
        <taxon>Gammaproteobacteria</taxon>
        <taxon>Enterobacterales</taxon>
        <taxon>Morganellaceae</taxon>
        <taxon>Moellerella</taxon>
    </lineage>
</organism>
<dbReference type="AlphaFoldDB" id="A0A9Q8V4Z9"/>
<sequence length="125" mass="13774">MNEQLALIDFRLGNFNAEVLPQFIKEVADELGCKPDNEAMLQSIDDLRVAAGERETMARRAGVTVSELNLELIRSESVEKAIPEAVIDQVCLIAAEIHNRGQGVGDEKAQSTIDRIREVLTKVGQ</sequence>
<geneLocation type="plasmid" evidence="1 2">
    <name>pW51-a</name>
</geneLocation>
<gene>
    <name evidence="1" type="ORF">MNY72_16535</name>
</gene>
<proteinExistence type="predicted"/>
<keyword evidence="1" id="KW-0614">Plasmid</keyword>
<accession>A0A9Q8V4Z9</accession>
<name>A0A9Q8V4Z9_9GAMM</name>
<dbReference type="RefSeq" id="WP_137022568.1">
    <property type="nucleotide sequence ID" value="NZ_CAWQWL010000002.1"/>
</dbReference>
<reference evidence="1" key="1">
    <citation type="submission" date="2022-03" db="EMBL/GenBank/DDBJ databases">
        <title>ESBL-producing Moellerella wisconsensis and Escherichia marmotae isolated from wild game meat.</title>
        <authorList>
            <person name="Biggel M."/>
        </authorList>
    </citation>
    <scope>NUCLEOTIDE SEQUENCE</scope>
    <source>
        <strain evidence="1">W51</strain>
        <plasmid evidence="1">pW51-a</plasmid>
    </source>
</reference>
<dbReference type="EMBL" id="CP093246">
    <property type="protein sequence ID" value="UNH32630.1"/>
    <property type="molecule type" value="Genomic_DNA"/>
</dbReference>
<evidence type="ECO:0000313" key="2">
    <source>
        <dbReference type="Proteomes" id="UP000829116"/>
    </source>
</evidence>
<dbReference type="Proteomes" id="UP000829116">
    <property type="component" value="Plasmid pW51-a"/>
</dbReference>